<accession>A0A0E9QVB3</accession>
<reference evidence="1" key="1">
    <citation type="submission" date="2014-11" db="EMBL/GenBank/DDBJ databases">
        <authorList>
            <person name="Amaro Gonzalez C."/>
        </authorList>
    </citation>
    <scope>NUCLEOTIDE SEQUENCE</scope>
</reference>
<proteinExistence type="predicted"/>
<reference evidence="1" key="2">
    <citation type="journal article" date="2015" name="Fish Shellfish Immunol.">
        <title>Early steps in the European eel (Anguilla anguilla)-Vibrio vulnificus interaction in the gills: Role of the RtxA13 toxin.</title>
        <authorList>
            <person name="Callol A."/>
            <person name="Pajuelo D."/>
            <person name="Ebbesson L."/>
            <person name="Teles M."/>
            <person name="MacKenzie S."/>
            <person name="Amaro C."/>
        </authorList>
    </citation>
    <scope>NUCLEOTIDE SEQUENCE</scope>
</reference>
<name>A0A0E9QVB3_ANGAN</name>
<dbReference type="EMBL" id="GBXM01088200">
    <property type="protein sequence ID" value="JAH20377.1"/>
    <property type="molecule type" value="Transcribed_RNA"/>
</dbReference>
<protein>
    <submittedName>
        <fullName evidence="1">Uncharacterized protein</fullName>
    </submittedName>
</protein>
<dbReference type="AlphaFoldDB" id="A0A0E9QVB3"/>
<evidence type="ECO:0000313" key="1">
    <source>
        <dbReference type="EMBL" id="JAH20377.1"/>
    </source>
</evidence>
<sequence>MNDFQTKENLKGQFAQK</sequence>
<organism evidence="1">
    <name type="scientific">Anguilla anguilla</name>
    <name type="common">European freshwater eel</name>
    <name type="synonym">Muraena anguilla</name>
    <dbReference type="NCBI Taxonomy" id="7936"/>
    <lineage>
        <taxon>Eukaryota</taxon>
        <taxon>Metazoa</taxon>
        <taxon>Chordata</taxon>
        <taxon>Craniata</taxon>
        <taxon>Vertebrata</taxon>
        <taxon>Euteleostomi</taxon>
        <taxon>Actinopterygii</taxon>
        <taxon>Neopterygii</taxon>
        <taxon>Teleostei</taxon>
        <taxon>Anguilliformes</taxon>
        <taxon>Anguillidae</taxon>
        <taxon>Anguilla</taxon>
    </lineage>
</organism>